<sequence>LVAAGLIFTLAGTANYYSEAMKPLKDLPSELRVNPFDKGMLAANFILTIIGGGAGVALSGLAFSSKFN</sequence>
<keyword evidence="1" id="KW-0812">Transmembrane</keyword>
<gene>
    <name evidence="2" type="ORF">Zmor_011792</name>
</gene>
<evidence type="ECO:0000256" key="1">
    <source>
        <dbReference type="SAM" id="Phobius"/>
    </source>
</evidence>
<dbReference type="AlphaFoldDB" id="A0AA38HHA3"/>
<proteinExistence type="predicted"/>
<evidence type="ECO:0000313" key="3">
    <source>
        <dbReference type="Proteomes" id="UP001168821"/>
    </source>
</evidence>
<feature type="non-terminal residue" evidence="2">
    <location>
        <position position="1"/>
    </location>
</feature>
<feature type="transmembrane region" description="Helical" evidence="1">
    <location>
        <begin position="41"/>
        <end position="63"/>
    </location>
</feature>
<keyword evidence="3" id="KW-1185">Reference proteome</keyword>
<organism evidence="2 3">
    <name type="scientific">Zophobas morio</name>
    <dbReference type="NCBI Taxonomy" id="2755281"/>
    <lineage>
        <taxon>Eukaryota</taxon>
        <taxon>Metazoa</taxon>
        <taxon>Ecdysozoa</taxon>
        <taxon>Arthropoda</taxon>
        <taxon>Hexapoda</taxon>
        <taxon>Insecta</taxon>
        <taxon>Pterygota</taxon>
        <taxon>Neoptera</taxon>
        <taxon>Endopterygota</taxon>
        <taxon>Coleoptera</taxon>
        <taxon>Polyphaga</taxon>
        <taxon>Cucujiformia</taxon>
        <taxon>Tenebrionidae</taxon>
        <taxon>Zophobas</taxon>
    </lineage>
</organism>
<dbReference type="Proteomes" id="UP001168821">
    <property type="component" value="Unassembled WGS sequence"/>
</dbReference>
<keyword evidence="1" id="KW-1133">Transmembrane helix</keyword>
<comment type="caution">
    <text evidence="2">The sequence shown here is derived from an EMBL/GenBank/DDBJ whole genome shotgun (WGS) entry which is preliminary data.</text>
</comment>
<keyword evidence="1" id="KW-0472">Membrane</keyword>
<reference evidence="2" key="1">
    <citation type="journal article" date="2023" name="G3 (Bethesda)">
        <title>Whole genome assemblies of Zophobas morio and Tenebrio molitor.</title>
        <authorList>
            <person name="Kaur S."/>
            <person name="Stinson S.A."/>
            <person name="diCenzo G.C."/>
        </authorList>
    </citation>
    <scope>NUCLEOTIDE SEQUENCE</scope>
    <source>
        <strain evidence="2">QUZm001</strain>
    </source>
</reference>
<accession>A0AA38HHA3</accession>
<dbReference type="EMBL" id="JALNTZ010003193">
    <property type="protein sequence ID" value="KAJ3616592.1"/>
    <property type="molecule type" value="Genomic_DNA"/>
</dbReference>
<name>A0AA38HHA3_9CUCU</name>
<evidence type="ECO:0000313" key="2">
    <source>
        <dbReference type="EMBL" id="KAJ3616592.1"/>
    </source>
</evidence>
<protein>
    <submittedName>
        <fullName evidence="2">Uncharacterized protein</fullName>
    </submittedName>
</protein>